<gene>
    <name evidence="2" type="ORF">CISG_05714</name>
</gene>
<dbReference type="EMBL" id="DS268147">
    <property type="protein sequence ID" value="KMU76571.1"/>
    <property type="molecule type" value="Genomic_DNA"/>
</dbReference>
<sequence>MAGVITQEIAFFHEAFAGADLFWNPFLTSSYEPPERHVNHLVVAMKTIRFISVEQTEGLSNPKEHDWCVLQLISCRWHKAAQANVNTKEGSEKAESRKRQSMRKESPSTVAQLMNSPGTWDYREKVPTIIAVAGDHGNRETLWGAEVKTGMSSSAWFKIGMAPKLCATPKDDPLLQQAVGKGLMRIPDGHTPQSLCKEFLKHLHAHIMNAVNKEYSGIIETTPVDFVFSAPAE</sequence>
<proteinExistence type="predicted"/>
<evidence type="ECO:0000313" key="2">
    <source>
        <dbReference type="EMBL" id="KMU76571.1"/>
    </source>
</evidence>
<dbReference type="Proteomes" id="UP000054559">
    <property type="component" value="Unassembled WGS sequence"/>
</dbReference>
<dbReference type="STRING" id="454286.A0A0J8QVU7"/>
<evidence type="ECO:0000256" key="1">
    <source>
        <dbReference type="SAM" id="MobiDB-lite"/>
    </source>
</evidence>
<dbReference type="AlphaFoldDB" id="A0A0J8QVU7"/>
<protein>
    <submittedName>
        <fullName evidence="2">Hsp70 family protein</fullName>
    </submittedName>
</protein>
<accession>A0A0J8QVU7</accession>
<name>A0A0J8QVU7_COCIT</name>
<feature type="compositionally biased region" description="Basic and acidic residues" evidence="1">
    <location>
        <begin position="89"/>
        <end position="106"/>
    </location>
</feature>
<feature type="region of interest" description="Disordered" evidence="1">
    <location>
        <begin position="84"/>
        <end position="115"/>
    </location>
</feature>
<evidence type="ECO:0000313" key="3">
    <source>
        <dbReference type="Proteomes" id="UP000054559"/>
    </source>
</evidence>
<organism evidence="2 3">
    <name type="scientific">Coccidioides immitis RMSCC 3703</name>
    <dbReference type="NCBI Taxonomy" id="454286"/>
    <lineage>
        <taxon>Eukaryota</taxon>
        <taxon>Fungi</taxon>
        <taxon>Dikarya</taxon>
        <taxon>Ascomycota</taxon>
        <taxon>Pezizomycotina</taxon>
        <taxon>Eurotiomycetes</taxon>
        <taxon>Eurotiomycetidae</taxon>
        <taxon>Onygenales</taxon>
        <taxon>Onygenaceae</taxon>
        <taxon>Coccidioides</taxon>
    </lineage>
</organism>
<reference evidence="3" key="1">
    <citation type="journal article" date="2010" name="Genome Res.">
        <title>Population genomic sequencing of Coccidioides fungi reveals recent hybridization and transposon control.</title>
        <authorList>
            <person name="Neafsey D.E."/>
            <person name="Barker B.M."/>
            <person name="Sharpton T.J."/>
            <person name="Stajich J.E."/>
            <person name="Park D.J."/>
            <person name="Whiston E."/>
            <person name="Hung C.-Y."/>
            <person name="McMahan C."/>
            <person name="White J."/>
            <person name="Sykes S."/>
            <person name="Heiman D."/>
            <person name="Young S."/>
            <person name="Zeng Q."/>
            <person name="Abouelleil A."/>
            <person name="Aftuck L."/>
            <person name="Bessette D."/>
            <person name="Brown A."/>
            <person name="FitzGerald M."/>
            <person name="Lui A."/>
            <person name="Macdonald J.P."/>
            <person name="Priest M."/>
            <person name="Orbach M.J."/>
            <person name="Galgiani J.N."/>
            <person name="Kirkland T.N."/>
            <person name="Cole G.T."/>
            <person name="Birren B.W."/>
            <person name="Henn M.R."/>
            <person name="Taylor J.W."/>
            <person name="Rounsley S.D."/>
        </authorList>
    </citation>
    <scope>NUCLEOTIDE SEQUENCE [LARGE SCALE GENOMIC DNA]</scope>
    <source>
        <strain evidence="3">RMSCC 3703</strain>
    </source>
</reference>